<feature type="transmembrane region" description="Helical" evidence="1">
    <location>
        <begin position="158"/>
        <end position="183"/>
    </location>
</feature>
<dbReference type="Proteomes" id="UP001642540">
    <property type="component" value="Unassembled WGS sequence"/>
</dbReference>
<sequence length="265" mass="29248">MGKVSVCVRILAFYLVGISVLGTISQLWFFITSVLIKSQENTYSSELFTNTNTNSDFGNSSSEEEDVAYYISSAEAEVKTGNETFISISPFLQSALLLYKQTFPVVSPIVSTDINSSQQYSFDFQPEDFSTCAILVTLLPSILLLRGTYKLDYSNCQFWYFTQVSSVLLSCIKITVITCAGLWDAVTNAALISTLFGLAQVVLVQNFMESLQRAKTRQMRNKYHFHLLSANDLELKSKKTGGSGNSGDAVGNKTEGKSLTLNNIV</sequence>
<accession>A0ABP1QIC7</accession>
<reference evidence="2 3" key="1">
    <citation type="submission" date="2024-08" db="EMBL/GenBank/DDBJ databases">
        <authorList>
            <person name="Cucini C."/>
            <person name="Frati F."/>
        </authorList>
    </citation>
    <scope>NUCLEOTIDE SEQUENCE [LARGE SCALE GENOMIC DNA]</scope>
</reference>
<keyword evidence="1" id="KW-0812">Transmembrane</keyword>
<protein>
    <recommendedName>
        <fullName evidence="4">Transmembrane protein</fullName>
    </recommendedName>
</protein>
<feature type="transmembrane region" description="Helical" evidence="1">
    <location>
        <begin position="189"/>
        <end position="208"/>
    </location>
</feature>
<keyword evidence="1" id="KW-0472">Membrane</keyword>
<evidence type="ECO:0000256" key="1">
    <source>
        <dbReference type="SAM" id="Phobius"/>
    </source>
</evidence>
<keyword evidence="3" id="KW-1185">Reference proteome</keyword>
<evidence type="ECO:0008006" key="4">
    <source>
        <dbReference type="Google" id="ProtNLM"/>
    </source>
</evidence>
<organism evidence="2 3">
    <name type="scientific">Orchesella dallaii</name>
    <dbReference type="NCBI Taxonomy" id="48710"/>
    <lineage>
        <taxon>Eukaryota</taxon>
        <taxon>Metazoa</taxon>
        <taxon>Ecdysozoa</taxon>
        <taxon>Arthropoda</taxon>
        <taxon>Hexapoda</taxon>
        <taxon>Collembola</taxon>
        <taxon>Entomobryomorpha</taxon>
        <taxon>Entomobryoidea</taxon>
        <taxon>Orchesellidae</taxon>
        <taxon>Orchesellinae</taxon>
        <taxon>Orchesella</taxon>
    </lineage>
</organism>
<gene>
    <name evidence="2" type="ORF">ODALV1_LOCUS11728</name>
</gene>
<evidence type="ECO:0000313" key="3">
    <source>
        <dbReference type="Proteomes" id="UP001642540"/>
    </source>
</evidence>
<dbReference type="EMBL" id="CAXLJM020000035">
    <property type="protein sequence ID" value="CAL8104358.1"/>
    <property type="molecule type" value="Genomic_DNA"/>
</dbReference>
<proteinExistence type="predicted"/>
<keyword evidence="1" id="KW-1133">Transmembrane helix</keyword>
<name>A0ABP1QIC7_9HEXA</name>
<feature type="transmembrane region" description="Helical" evidence="1">
    <location>
        <begin position="12"/>
        <end position="36"/>
    </location>
</feature>
<evidence type="ECO:0000313" key="2">
    <source>
        <dbReference type="EMBL" id="CAL8104358.1"/>
    </source>
</evidence>
<comment type="caution">
    <text evidence="2">The sequence shown here is derived from an EMBL/GenBank/DDBJ whole genome shotgun (WGS) entry which is preliminary data.</text>
</comment>